<evidence type="ECO:0000313" key="2">
    <source>
        <dbReference type="EMBL" id="CAD9536399.1"/>
    </source>
</evidence>
<dbReference type="AlphaFoldDB" id="A0A7S2NF84"/>
<dbReference type="GO" id="GO:0005634">
    <property type="term" value="C:nucleus"/>
    <property type="evidence" value="ECO:0007669"/>
    <property type="project" value="TreeGrafter"/>
</dbReference>
<name>A0A7S2NF84_9EUKA</name>
<dbReference type="GO" id="GO:0016706">
    <property type="term" value="F:2-oxoglutarate-dependent dioxygenase activity"/>
    <property type="evidence" value="ECO:0007669"/>
    <property type="project" value="TreeGrafter"/>
</dbReference>
<dbReference type="PROSITE" id="PS51184">
    <property type="entry name" value="JMJC"/>
    <property type="match status" value="1"/>
</dbReference>
<dbReference type="InterPro" id="IPR041667">
    <property type="entry name" value="Cupin_8"/>
</dbReference>
<dbReference type="InterPro" id="IPR050910">
    <property type="entry name" value="JMJD6_ArgDemeth/LysHydrox"/>
</dbReference>
<dbReference type="PANTHER" id="PTHR12480">
    <property type="entry name" value="ARGININE DEMETHYLASE AND LYSYL-HYDROXYLASE JMJD"/>
    <property type="match status" value="1"/>
</dbReference>
<proteinExistence type="predicted"/>
<dbReference type="GO" id="GO:0005737">
    <property type="term" value="C:cytoplasm"/>
    <property type="evidence" value="ECO:0007669"/>
    <property type="project" value="TreeGrafter"/>
</dbReference>
<feature type="domain" description="JmjC" evidence="1">
    <location>
        <begin position="57"/>
        <end position="219"/>
    </location>
</feature>
<dbReference type="Pfam" id="PF13621">
    <property type="entry name" value="Cupin_8"/>
    <property type="match status" value="1"/>
</dbReference>
<dbReference type="GO" id="GO:0045905">
    <property type="term" value="P:positive regulation of translational termination"/>
    <property type="evidence" value="ECO:0007669"/>
    <property type="project" value="TreeGrafter"/>
</dbReference>
<dbReference type="InterPro" id="IPR003347">
    <property type="entry name" value="JmjC_dom"/>
</dbReference>
<gene>
    <name evidence="2" type="ORF">CBRE1094_LOCUS39862</name>
</gene>
<protein>
    <recommendedName>
        <fullName evidence="1">JmjC domain-containing protein</fullName>
    </recommendedName>
</protein>
<dbReference type="SUPFAM" id="SSF51197">
    <property type="entry name" value="Clavaminate synthase-like"/>
    <property type="match status" value="1"/>
</dbReference>
<dbReference type="PANTHER" id="PTHR12480:SF6">
    <property type="entry name" value="2-OXOGLUTARATE AND IRON-DEPENDENT OXYGENASE JMJD4"/>
    <property type="match status" value="1"/>
</dbReference>
<evidence type="ECO:0000259" key="1">
    <source>
        <dbReference type="PROSITE" id="PS51184"/>
    </source>
</evidence>
<dbReference type="SMART" id="SM00558">
    <property type="entry name" value="JmjC"/>
    <property type="match status" value="1"/>
</dbReference>
<accession>A0A7S2NF84</accession>
<organism evidence="2">
    <name type="scientific">Haptolina brevifila</name>
    <dbReference type="NCBI Taxonomy" id="156173"/>
    <lineage>
        <taxon>Eukaryota</taxon>
        <taxon>Haptista</taxon>
        <taxon>Haptophyta</taxon>
        <taxon>Prymnesiophyceae</taxon>
        <taxon>Prymnesiales</taxon>
        <taxon>Prymnesiaceae</taxon>
        <taxon>Haptolina</taxon>
    </lineage>
</organism>
<reference evidence="2" key="1">
    <citation type="submission" date="2021-01" db="EMBL/GenBank/DDBJ databases">
        <authorList>
            <person name="Corre E."/>
            <person name="Pelletier E."/>
            <person name="Niang G."/>
            <person name="Scheremetjew M."/>
            <person name="Finn R."/>
            <person name="Kale V."/>
            <person name="Holt S."/>
            <person name="Cochrane G."/>
            <person name="Meng A."/>
            <person name="Brown T."/>
            <person name="Cohen L."/>
        </authorList>
    </citation>
    <scope>NUCLEOTIDE SEQUENCE</scope>
    <source>
        <strain evidence="2">UTEX LB 985</strain>
    </source>
</reference>
<dbReference type="Gene3D" id="2.60.120.650">
    <property type="entry name" value="Cupin"/>
    <property type="match status" value="1"/>
</dbReference>
<dbReference type="EMBL" id="HBGU01073222">
    <property type="protein sequence ID" value="CAD9536399.1"/>
    <property type="molecule type" value="Transcribed_RNA"/>
</dbReference>
<dbReference type="GO" id="GO:0043565">
    <property type="term" value="F:sequence-specific DNA binding"/>
    <property type="evidence" value="ECO:0007669"/>
    <property type="project" value="TreeGrafter"/>
</dbReference>
<sequence>MAECSLREAIHYARTSHQSPEARRGEAPVLYMNGWDVFEALPHLWHPDIDKLPSSTNPLTVTEYTRVHKSFGIPMSDDAINKRAASLCKLFIGPVGAITRIHQDNHEAHAWLCNIRGRKLYVLCRPSDSSKVAPPRSLSKAHGTCYSGRLDPLDPASREKAEENGLEIFATVLEPGQTIIAPDGWWHYAVSLTPTITLMNNFWDETNLDGIHDMLYLQFAKALDASKTSDHHAPHARHHSPINPLDPHVLYVAAHKPFVYIRESPAISSPMIGILRTGKTLLFGASQDGWIRTAQPYDKGRYGWALEDGAPLKLGRLLVPVSELISQRSS</sequence>